<dbReference type="Proteomes" id="UP000799444">
    <property type="component" value="Unassembled WGS sequence"/>
</dbReference>
<evidence type="ECO:0000256" key="1">
    <source>
        <dbReference type="SAM" id="MobiDB-lite"/>
    </source>
</evidence>
<feature type="region of interest" description="Disordered" evidence="1">
    <location>
        <begin position="634"/>
        <end position="713"/>
    </location>
</feature>
<name>A0A9P4R482_9PLEO</name>
<keyword evidence="2" id="KW-0472">Membrane</keyword>
<feature type="compositionally biased region" description="Basic and acidic residues" evidence="1">
    <location>
        <begin position="704"/>
        <end position="713"/>
    </location>
</feature>
<evidence type="ECO:0000313" key="3">
    <source>
        <dbReference type="EMBL" id="KAF2736414.1"/>
    </source>
</evidence>
<sequence length="713" mass="79356">MSELQAEFVKKGYWVNHAHGPVMGQTITTDTRTGSIIIALLAVLTTLGMSHLWNLLTFAWHQVRATGHPKDGLFRQQQVMLRTLPTPSSMVADSIKLWFSWRNGTDAALSRTLAYTSVALLFTAASLATSTFSAYVAVGSNIEVLVSSPHCASLNWTAPFWQSYGTAVELQAESYGPICYKNGSLPGICNIYSRPNVAFTTEMVDCPFDKNICASSGVAFDSGLVDVRDAFGLNLETKDKMSYRKKTICSMLKTDGRTRIGDASNTSTVTIGRELLPGEQFIWYLYGNGQRDPSSPTFGNSLFTARLTSEIKPGSYQFQRAYSNFSEPGPFQAIPELQYTDADIALRLTRLNNIKFNKPVDDPMFSAHRAFTFLEITKGVNSTMYHTDSPGSVTGCTEQYQGEVFSLSPSEYPNANSLQLAIVALLRNAEDILNIAMPERYEAQAKYKNSIGILDELPNDQWITELRIWNAIVWAGFQIMVSDYAIGPTVRDPLSESYTVKPVNEAERSLCGMQKMRKPGAYHASNFNYFGLVFIITISMIATIVDIALLRFIAILQKIFNFRSARITRWLQDGAWQLQRHAYEAQGEGTWKNLTSEIPTTVDKTLFADLPIEYTPLVSHTDEKISQAQHIENVETTPTPPPEKQHATQLQHLERPESKPAEEGREESESAVGTEGTLPSADQAPQLLRIRDPPLPFHSLAGTKHYDRVGLDD</sequence>
<feature type="transmembrane region" description="Helical" evidence="2">
    <location>
        <begin position="529"/>
        <end position="556"/>
    </location>
</feature>
<accession>A0A9P4R482</accession>
<keyword evidence="4" id="KW-1185">Reference proteome</keyword>
<keyword evidence="2" id="KW-0812">Transmembrane</keyword>
<organism evidence="3 4">
    <name type="scientific">Polyplosphaeria fusca</name>
    <dbReference type="NCBI Taxonomy" id="682080"/>
    <lineage>
        <taxon>Eukaryota</taxon>
        <taxon>Fungi</taxon>
        <taxon>Dikarya</taxon>
        <taxon>Ascomycota</taxon>
        <taxon>Pezizomycotina</taxon>
        <taxon>Dothideomycetes</taxon>
        <taxon>Pleosporomycetidae</taxon>
        <taxon>Pleosporales</taxon>
        <taxon>Tetraplosphaeriaceae</taxon>
        <taxon>Polyplosphaeria</taxon>
    </lineage>
</organism>
<gene>
    <name evidence="3" type="ORF">EJ04DRAFT_432960</name>
</gene>
<dbReference type="OrthoDB" id="3540210at2759"/>
<dbReference type="EMBL" id="ML996125">
    <property type="protein sequence ID" value="KAF2736414.1"/>
    <property type="molecule type" value="Genomic_DNA"/>
</dbReference>
<feature type="transmembrane region" description="Helical" evidence="2">
    <location>
        <begin position="112"/>
        <end position="138"/>
    </location>
</feature>
<comment type="caution">
    <text evidence="3">The sequence shown here is derived from an EMBL/GenBank/DDBJ whole genome shotgun (WGS) entry which is preliminary data.</text>
</comment>
<protein>
    <submittedName>
        <fullName evidence="3">Uncharacterized protein</fullName>
    </submittedName>
</protein>
<evidence type="ECO:0000256" key="2">
    <source>
        <dbReference type="SAM" id="Phobius"/>
    </source>
</evidence>
<proteinExistence type="predicted"/>
<feature type="compositionally biased region" description="Basic and acidic residues" evidence="1">
    <location>
        <begin position="652"/>
        <end position="663"/>
    </location>
</feature>
<evidence type="ECO:0000313" key="4">
    <source>
        <dbReference type="Proteomes" id="UP000799444"/>
    </source>
</evidence>
<reference evidence="3" key="1">
    <citation type="journal article" date="2020" name="Stud. Mycol.">
        <title>101 Dothideomycetes genomes: a test case for predicting lifestyles and emergence of pathogens.</title>
        <authorList>
            <person name="Haridas S."/>
            <person name="Albert R."/>
            <person name="Binder M."/>
            <person name="Bloem J."/>
            <person name="Labutti K."/>
            <person name="Salamov A."/>
            <person name="Andreopoulos B."/>
            <person name="Baker S."/>
            <person name="Barry K."/>
            <person name="Bills G."/>
            <person name="Bluhm B."/>
            <person name="Cannon C."/>
            <person name="Castanera R."/>
            <person name="Culley D."/>
            <person name="Daum C."/>
            <person name="Ezra D."/>
            <person name="Gonzalez J."/>
            <person name="Henrissat B."/>
            <person name="Kuo A."/>
            <person name="Liang C."/>
            <person name="Lipzen A."/>
            <person name="Lutzoni F."/>
            <person name="Magnuson J."/>
            <person name="Mondo S."/>
            <person name="Nolan M."/>
            <person name="Ohm R."/>
            <person name="Pangilinan J."/>
            <person name="Park H.-J."/>
            <person name="Ramirez L."/>
            <person name="Alfaro M."/>
            <person name="Sun H."/>
            <person name="Tritt A."/>
            <person name="Yoshinaga Y."/>
            <person name="Zwiers L.-H."/>
            <person name="Turgeon B."/>
            <person name="Goodwin S."/>
            <person name="Spatafora J."/>
            <person name="Crous P."/>
            <person name="Grigoriev I."/>
        </authorList>
    </citation>
    <scope>NUCLEOTIDE SEQUENCE</scope>
    <source>
        <strain evidence="3">CBS 125425</strain>
    </source>
</reference>
<keyword evidence="2" id="KW-1133">Transmembrane helix</keyword>
<dbReference type="AlphaFoldDB" id="A0A9P4R482"/>
<feature type="transmembrane region" description="Helical" evidence="2">
    <location>
        <begin position="36"/>
        <end position="60"/>
    </location>
</feature>